<dbReference type="Gene3D" id="1.20.5.500">
    <property type="entry name" value="Single helix bin"/>
    <property type="match status" value="1"/>
</dbReference>
<keyword evidence="2 5" id="KW-0175">Coiled coil</keyword>
<dbReference type="GO" id="GO:0007112">
    <property type="term" value="P:male meiosis cytokinesis"/>
    <property type="evidence" value="ECO:0007669"/>
    <property type="project" value="UniProtKB-ARBA"/>
</dbReference>
<dbReference type="FunFam" id="1.20.5.170:FF:000058">
    <property type="entry name" value="Intermediate filament protein B"/>
    <property type="match status" value="1"/>
</dbReference>
<dbReference type="GO" id="GO:0005638">
    <property type="term" value="C:lamin filament"/>
    <property type="evidence" value="ECO:0007669"/>
    <property type="project" value="UniProtKB-ARBA"/>
</dbReference>
<dbReference type="InterPro" id="IPR039008">
    <property type="entry name" value="IF_rod_dom"/>
</dbReference>
<accession>A0A0M4EH00</accession>
<dbReference type="OrthoDB" id="102442at2759"/>
<keyword evidence="10" id="KW-1185">Reference proteome</keyword>
<dbReference type="PANTHER" id="PTHR45721">
    <property type="entry name" value="LAMIN DM0-RELATED"/>
    <property type="match status" value="1"/>
</dbReference>
<dbReference type="AlphaFoldDB" id="A0A0M4EH00"/>
<dbReference type="GO" id="GO:0005200">
    <property type="term" value="F:structural constituent of cytoskeleton"/>
    <property type="evidence" value="ECO:0007669"/>
    <property type="project" value="UniProtKB-ARBA"/>
</dbReference>
<evidence type="ECO:0000256" key="1">
    <source>
        <dbReference type="ARBA" id="ARBA00022754"/>
    </source>
</evidence>
<comment type="subcellular location">
    <subcellularLocation>
        <location evidence="4">Nucleus lamina</location>
    </subcellularLocation>
</comment>
<feature type="coiled-coil region" evidence="5">
    <location>
        <begin position="163"/>
        <end position="232"/>
    </location>
</feature>
<name>A0A0M4EH00_DROBS</name>
<dbReference type="Gene3D" id="1.20.5.1160">
    <property type="entry name" value="Vasodilator-stimulated phosphoprotein"/>
    <property type="match status" value="1"/>
</dbReference>
<dbReference type="SMR" id="A0A0M4EH00"/>
<gene>
    <name evidence="9" type="ORF">Dbus_chr2Lg2202</name>
</gene>
<protein>
    <submittedName>
        <fullName evidence="9">Lam</fullName>
    </submittedName>
</protein>
<dbReference type="STRING" id="30019.A0A0M4EH00"/>
<dbReference type="GO" id="GO:0051664">
    <property type="term" value="P:nuclear pore localization"/>
    <property type="evidence" value="ECO:0007669"/>
    <property type="project" value="UniProtKB-ARBA"/>
</dbReference>
<sequence>MSSKSRRAGTATPQPGNTSTPLPPSAPQSQPSQSQQGQAASPLSPTRHSRLVEKVELQNLNDRLACYIDRVRNLETENSRLSIEVQTQRDTVTRETTNIKNIYEAELLEARRLLDETARERARLEIDTKRMWEENGELSARLDKKTKDCSAAEANARICESRASEFNSKYNQANNDRKKAIEELNEALKELERLRKQLDDSRKNLEQETLARVDLENNIQSLREELSLKDQVHIQEINKSMRIRQTEYSEIDGRLSSEYEAKLQQSLQELRSQYEEQMRCNREDIEALYEAKIRSLQDSASRTHNSSHKSIEELRNSRIRIDGLNAKINDLESTNAMLNARIREVEQQLDNDRERHSTDMALLEKELLRLREEMALQLQEYQDLMDIKVSLDLEIAAYDKLLVGEEARLNITPANTATVQSFSQSLRHTRATPSRRTPSNLKRKRAVVDESEDRSFSDFYITANSKGNVEIQEIDPEGKYVKLYNKGNEEVSIGGWQLQRSINEGGPATTYKFHRSVKIEPSACVTVWSSDSRATHEPPSNIVMKQQKWITGENTKTTLINGDGEAVATLERLKRIISTHMSSTRMSRRRSISAVDGNEQLYHQQGDPQQAGEKCAIM</sequence>
<dbReference type="GO" id="GO:0030833">
    <property type="term" value="P:regulation of actin filament polymerization"/>
    <property type="evidence" value="ECO:0007669"/>
    <property type="project" value="UniProtKB-ARBA"/>
</dbReference>
<dbReference type="Pfam" id="PF00932">
    <property type="entry name" value="LTD"/>
    <property type="match status" value="1"/>
</dbReference>
<keyword evidence="1" id="KW-0403">Intermediate filament</keyword>
<dbReference type="GO" id="GO:0006998">
    <property type="term" value="P:nuclear envelope organization"/>
    <property type="evidence" value="ECO:0007669"/>
    <property type="project" value="TreeGrafter"/>
</dbReference>
<evidence type="ECO:0000313" key="10">
    <source>
        <dbReference type="Proteomes" id="UP000494163"/>
    </source>
</evidence>
<dbReference type="GO" id="GO:0090435">
    <property type="term" value="P:protein localization to nuclear envelope"/>
    <property type="evidence" value="ECO:0007669"/>
    <property type="project" value="TreeGrafter"/>
</dbReference>
<keyword evidence="3" id="KW-0539">Nucleus</keyword>
<evidence type="ECO:0000256" key="4">
    <source>
        <dbReference type="ARBA" id="ARBA00024186"/>
    </source>
</evidence>
<dbReference type="GO" id="GO:0007097">
    <property type="term" value="P:nuclear migration"/>
    <property type="evidence" value="ECO:0007669"/>
    <property type="project" value="TreeGrafter"/>
</dbReference>
<dbReference type="OMA" id="QAGEKCA"/>
<dbReference type="PANTHER" id="PTHR45721:SF11">
    <property type="entry name" value="LAMIN DM0-RELATED"/>
    <property type="match status" value="1"/>
</dbReference>
<dbReference type="GO" id="GO:0048729">
    <property type="term" value="P:tissue morphogenesis"/>
    <property type="evidence" value="ECO:0007669"/>
    <property type="project" value="UniProtKB-ARBA"/>
</dbReference>
<dbReference type="Gene3D" id="1.20.5.170">
    <property type="match status" value="1"/>
</dbReference>
<feature type="domain" description="LTD" evidence="7">
    <location>
        <begin position="457"/>
        <end position="575"/>
    </location>
</feature>
<feature type="compositionally biased region" description="Polar residues" evidence="6">
    <location>
        <begin position="420"/>
        <end position="440"/>
    </location>
</feature>
<dbReference type="SMART" id="SM01391">
    <property type="entry name" value="Filament"/>
    <property type="match status" value="1"/>
</dbReference>
<evidence type="ECO:0000256" key="5">
    <source>
        <dbReference type="SAM" id="Coils"/>
    </source>
</evidence>
<evidence type="ECO:0000256" key="6">
    <source>
        <dbReference type="SAM" id="MobiDB-lite"/>
    </source>
</evidence>
<feature type="compositionally biased region" description="Low complexity" evidence="6">
    <location>
        <begin position="27"/>
        <end position="45"/>
    </location>
</feature>
<evidence type="ECO:0000259" key="8">
    <source>
        <dbReference type="PROSITE" id="PS51842"/>
    </source>
</evidence>
<feature type="coiled-coil region" evidence="5">
    <location>
        <begin position="57"/>
        <end position="127"/>
    </location>
</feature>
<evidence type="ECO:0000313" key="9">
    <source>
        <dbReference type="EMBL" id="ALC40117.1"/>
    </source>
</evidence>
<dbReference type="Pfam" id="PF00038">
    <property type="entry name" value="Filament"/>
    <property type="match status" value="1"/>
</dbReference>
<organism evidence="9 10">
    <name type="scientific">Drosophila busckii</name>
    <name type="common">Fruit fly</name>
    <dbReference type="NCBI Taxonomy" id="30019"/>
    <lineage>
        <taxon>Eukaryota</taxon>
        <taxon>Metazoa</taxon>
        <taxon>Ecdysozoa</taxon>
        <taxon>Arthropoda</taxon>
        <taxon>Hexapoda</taxon>
        <taxon>Insecta</taxon>
        <taxon>Pterygota</taxon>
        <taxon>Neoptera</taxon>
        <taxon>Endopterygota</taxon>
        <taxon>Diptera</taxon>
        <taxon>Brachycera</taxon>
        <taxon>Muscomorpha</taxon>
        <taxon>Ephydroidea</taxon>
        <taxon>Drosophilidae</taxon>
        <taxon>Drosophila</taxon>
    </lineage>
</organism>
<feature type="coiled-coil region" evidence="5">
    <location>
        <begin position="314"/>
        <end position="384"/>
    </location>
</feature>
<feature type="region of interest" description="Disordered" evidence="6">
    <location>
        <begin position="420"/>
        <end position="447"/>
    </location>
</feature>
<dbReference type="SUPFAM" id="SSF74853">
    <property type="entry name" value="Lamin A/C globular tail domain"/>
    <property type="match status" value="1"/>
</dbReference>
<evidence type="ECO:0000259" key="7">
    <source>
        <dbReference type="PROSITE" id="PS51841"/>
    </source>
</evidence>
<dbReference type="PROSITE" id="PS51841">
    <property type="entry name" value="LTD"/>
    <property type="match status" value="1"/>
</dbReference>
<dbReference type="PROSITE" id="PS51842">
    <property type="entry name" value="IF_ROD_2"/>
    <property type="match status" value="1"/>
</dbReference>
<dbReference type="InterPro" id="IPR001322">
    <property type="entry name" value="Lamin_tail_dom"/>
</dbReference>
<dbReference type="SUPFAM" id="SSF64593">
    <property type="entry name" value="Intermediate filament protein, coiled coil region"/>
    <property type="match status" value="2"/>
</dbReference>
<reference evidence="9 10" key="1">
    <citation type="submission" date="2015-08" db="EMBL/GenBank/DDBJ databases">
        <title>Ancestral chromatin configuration constrains chromatin evolution on differentiating sex chromosomes in Drosophila.</title>
        <authorList>
            <person name="Zhou Q."/>
            <person name="Bachtrog D."/>
        </authorList>
    </citation>
    <scope>NUCLEOTIDE SEQUENCE [LARGE SCALE GENOMIC DNA]</scope>
    <source>
        <tissue evidence="9">Whole larvae</tissue>
    </source>
</reference>
<feature type="domain" description="IF rod" evidence="8">
    <location>
        <begin position="53"/>
        <end position="409"/>
    </location>
</feature>
<evidence type="ECO:0000256" key="2">
    <source>
        <dbReference type="ARBA" id="ARBA00023054"/>
    </source>
</evidence>
<feature type="region of interest" description="Disordered" evidence="6">
    <location>
        <begin position="1"/>
        <end position="46"/>
    </location>
</feature>
<dbReference type="Proteomes" id="UP000494163">
    <property type="component" value="Chromosome 2L"/>
</dbReference>
<dbReference type="InterPro" id="IPR036415">
    <property type="entry name" value="Lamin_tail_dom_sf"/>
</dbReference>
<evidence type="ECO:0000256" key="3">
    <source>
        <dbReference type="ARBA" id="ARBA00023242"/>
    </source>
</evidence>
<dbReference type="EMBL" id="CP012523">
    <property type="protein sequence ID" value="ALC40117.1"/>
    <property type="molecule type" value="Genomic_DNA"/>
</dbReference>
<dbReference type="Gene3D" id="2.60.40.1260">
    <property type="entry name" value="Lamin Tail domain"/>
    <property type="match status" value="1"/>
</dbReference>
<dbReference type="GO" id="GO:0031507">
    <property type="term" value="P:heterochromatin formation"/>
    <property type="evidence" value="ECO:0007669"/>
    <property type="project" value="UniProtKB-ARBA"/>
</dbReference>
<feature type="compositionally biased region" description="Polar residues" evidence="6">
    <location>
        <begin position="11"/>
        <end position="20"/>
    </location>
</feature>
<proteinExistence type="predicted"/>